<dbReference type="InterPro" id="IPR000504">
    <property type="entry name" value="RRM_dom"/>
</dbReference>
<dbReference type="STRING" id="610380.E2BIC9"/>
<accession>E2BIC9</accession>
<evidence type="ECO:0000313" key="7">
    <source>
        <dbReference type="EMBL" id="EFN84517.1"/>
    </source>
</evidence>
<keyword evidence="3" id="KW-0539">Nucleus</keyword>
<dbReference type="Gene3D" id="3.30.70.330">
    <property type="match status" value="2"/>
</dbReference>
<dbReference type="InParanoid" id="E2BIC9"/>
<evidence type="ECO:0000256" key="3">
    <source>
        <dbReference type="ARBA" id="ARBA00023242"/>
    </source>
</evidence>
<dbReference type="OrthoDB" id="1875751at2759"/>
<sequence>MAAVEGYQNQAQCETQSQPNHQEQCSSQQMDQQDQQSSHGNQQMHSQHQDHLLHQQQQQQSSHPQPTAGIPGKDDERKLFVGGLSRNTTDKELREHFSKFGEIESITVKIDPHTGISRGFAFMVFANAKAIDKLLASGEHYINKRKVDPKRVSKKPQHGKIFVGGLTPEITDDDIKTYFGQYGTIVELQAPFDKVKNQRKGFCFITFDSKEVVYKLLKTPKQTINGKEVDVKKVKVNPDPRSQGFWAPGYGYGYGGGYGYIPDYNGYHGYEDMYANYDYAGYDGYDNMGYAQPKPRGNGPGPRQFQRHQPY</sequence>
<dbReference type="GO" id="GO:0005654">
    <property type="term" value="C:nucleoplasm"/>
    <property type="evidence" value="ECO:0007669"/>
    <property type="project" value="TreeGrafter"/>
</dbReference>
<dbReference type="AlphaFoldDB" id="E2BIC9"/>
<feature type="region of interest" description="Disordered" evidence="5">
    <location>
        <begin position="1"/>
        <end position="77"/>
    </location>
</feature>
<dbReference type="GO" id="GO:0003723">
    <property type="term" value="F:RNA binding"/>
    <property type="evidence" value="ECO:0007669"/>
    <property type="project" value="UniProtKB-UniRule"/>
</dbReference>
<dbReference type="InterPro" id="IPR012677">
    <property type="entry name" value="Nucleotide-bd_a/b_plait_sf"/>
</dbReference>
<reference evidence="7 8" key="1">
    <citation type="journal article" date="2010" name="Science">
        <title>Genomic comparison of the ants Camponotus floridanus and Harpegnathos saltator.</title>
        <authorList>
            <person name="Bonasio R."/>
            <person name="Zhang G."/>
            <person name="Ye C."/>
            <person name="Mutti N.S."/>
            <person name="Fang X."/>
            <person name="Qin N."/>
            <person name="Donahue G."/>
            <person name="Yang P."/>
            <person name="Li Q."/>
            <person name="Li C."/>
            <person name="Zhang P."/>
            <person name="Huang Z."/>
            <person name="Berger S.L."/>
            <person name="Reinberg D."/>
            <person name="Wang J."/>
            <person name="Liebig J."/>
        </authorList>
    </citation>
    <scope>NUCLEOTIDE SEQUENCE [LARGE SCALE GENOMIC DNA]</scope>
    <source>
        <strain evidence="7 8">R22 G/1</strain>
    </source>
</reference>
<dbReference type="OMA" id="YIPDYNG"/>
<organism evidence="8">
    <name type="scientific">Harpegnathos saltator</name>
    <name type="common">Jerdon's jumping ant</name>
    <dbReference type="NCBI Taxonomy" id="610380"/>
    <lineage>
        <taxon>Eukaryota</taxon>
        <taxon>Metazoa</taxon>
        <taxon>Ecdysozoa</taxon>
        <taxon>Arthropoda</taxon>
        <taxon>Hexapoda</taxon>
        <taxon>Insecta</taxon>
        <taxon>Pterygota</taxon>
        <taxon>Neoptera</taxon>
        <taxon>Endopterygota</taxon>
        <taxon>Hymenoptera</taxon>
        <taxon>Apocrita</taxon>
        <taxon>Aculeata</taxon>
        <taxon>Formicoidea</taxon>
        <taxon>Formicidae</taxon>
        <taxon>Ponerinae</taxon>
        <taxon>Ponerini</taxon>
        <taxon>Harpegnathos</taxon>
    </lineage>
</organism>
<comment type="subcellular location">
    <subcellularLocation>
        <location evidence="1">Nucleus</location>
    </subcellularLocation>
</comment>
<feature type="region of interest" description="Disordered" evidence="5">
    <location>
        <begin position="291"/>
        <end position="311"/>
    </location>
</feature>
<evidence type="ECO:0000313" key="8">
    <source>
        <dbReference type="Proteomes" id="UP000008237"/>
    </source>
</evidence>
<evidence type="ECO:0000256" key="4">
    <source>
        <dbReference type="PROSITE-ProRule" id="PRU00176"/>
    </source>
</evidence>
<dbReference type="PhylomeDB" id="E2BIC9"/>
<feature type="domain" description="RRM" evidence="6">
    <location>
        <begin position="77"/>
        <end position="152"/>
    </location>
</feature>
<dbReference type="PROSITE" id="PS50102">
    <property type="entry name" value="RRM"/>
    <property type="match status" value="2"/>
</dbReference>
<evidence type="ECO:0000256" key="5">
    <source>
        <dbReference type="SAM" id="MobiDB-lite"/>
    </source>
</evidence>
<dbReference type="SUPFAM" id="SSF54928">
    <property type="entry name" value="RNA-binding domain, RBD"/>
    <property type="match status" value="2"/>
</dbReference>
<keyword evidence="8" id="KW-1185">Reference proteome</keyword>
<dbReference type="Pfam" id="PF00076">
    <property type="entry name" value="RRM_1"/>
    <property type="match status" value="2"/>
</dbReference>
<dbReference type="InterPro" id="IPR035979">
    <property type="entry name" value="RBD_domain_sf"/>
</dbReference>
<evidence type="ECO:0000259" key="6">
    <source>
        <dbReference type="PROSITE" id="PS50102"/>
    </source>
</evidence>
<gene>
    <name evidence="7" type="ORF">EAI_07342</name>
</gene>
<dbReference type="PANTHER" id="PTHR48033:SF10">
    <property type="entry name" value="RNA-BINDING PROTEIN SQUID"/>
    <property type="match status" value="1"/>
</dbReference>
<feature type="compositionally biased region" description="Low complexity" evidence="5">
    <location>
        <begin position="22"/>
        <end position="46"/>
    </location>
</feature>
<feature type="domain" description="RRM" evidence="6">
    <location>
        <begin position="159"/>
        <end position="241"/>
    </location>
</feature>
<dbReference type="KEGG" id="hst:105183141"/>
<protein>
    <submittedName>
        <fullName evidence="7">RNA-binding protein squid</fullName>
    </submittedName>
</protein>
<dbReference type="GO" id="GO:0000785">
    <property type="term" value="C:chromatin"/>
    <property type="evidence" value="ECO:0007669"/>
    <property type="project" value="TreeGrafter"/>
</dbReference>
<evidence type="ECO:0000256" key="1">
    <source>
        <dbReference type="ARBA" id="ARBA00004123"/>
    </source>
</evidence>
<evidence type="ECO:0000256" key="2">
    <source>
        <dbReference type="ARBA" id="ARBA00022884"/>
    </source>
</evidence>
<dbReference type="SMART" id="SM00360">
    <property type="entry name" value="RRM"/>
    <property type="match status" value="2"/>
</dbReference>
<name>E2BIC9_HARSA</name>
<dbReference type="EMBL" id="GL448504">
    <property type="protein sequence ID" value="EFN84517.1"/>
    <property type="molecule type" value="Genomic_DNA"/>
</dbReference>
<feature type="compositionally biased region" description="Polar residues" evidence="5">
    <location>
        <begin position="7"/>
        <end position="21"/>
    </location>
</feature>
<keyword evidence="2 4" id="KW-0694">RNA-binding</keyword>
<dbReference type="PANTHER" id="PTHR48033">
    <property type="entry name" value="RNA-BINDING (RRM/RBD/RNP MOTIFS) FAMILY PROTEIN"/>
    <property type="match status" value="1"/>
</dbReference>
<dbReference type="Proteomes" id="UP000008237">
    <property type="component" value="Unassembled WGS sequence"/>
</dbReference>
<feature type="compositionally biased region" description="Low complexity" evidence="5">
    <location>
        <begin position="54"/>
        <end position="66"/>
    </location>
</feature>
<dbReference type="GO" id="GO:0010468">
    <property type="term" value="P:regulation of gene expression"/>
    <property type="evidence" value="ECO:0007669"/>
    <property type="project" value="TreeGrafter"/>
</dbReference>
<proteinExistence type="predicted"/>